<organism evidence="2 3">
    <name type="scientific">Candidatus Accumulibacter affinis</name>
    <dbReference type="NCBI Taxonomy" id="2954384"/>
    <lineage>
        <taxon>Bacteria</taxon>
        <taxon>Pseudomonadati</taxon>
        <taxon>Pseudomonadota</taxon>
        <taxon>Betaproteobacteria</taxon>
        <taxon>Candidatus Accumulibacter</taxon>
    </lineage>
</organism>
<reference evidence="2 3" key="1">
    <citation type="submission" date="2020-10" db="EMBL/GenBank/DDBJ databases">
        <title>Connecting structure to function with the recovery of over 1000 high-quality activated sludge metagenome-assembled genomes encoding full-length rRNA genes using long-read sequencing.</title>
        <authorList>
            <person name="Singleton C.M."/>
            <person name="Petriglieri F."/>
            <person name="Kristensen J.M."/>
            <person name="Kirkegaard R.H."/>
            <person name="Michaelsen T.Y."/>
            <person name="Andersen M.H."/>
            <person name="Karst S.M."/>
            <person name="Dueholm M.S."/>
            <person name="Nielsen P.H."/>
            <person name="Albertsen M."/>
        </authorList>
    </citation>
    <scope>NUCLEOTIDE SEQUENCE [LARGE SCALE GENOMIC DNA]</scope>
    <source>
        <strain evidence="2">Fred_18-Q3-R57-64_BAT3C.720</strain>
    </source>
</reference>
<dbReference type="SUPFAM" id="SSF56801">
    <property type="entry name" value="Acetyl-CoA synthetase-like"/>
    <property type="match status" value="1"/>
</dbReference>
<sequence>MTSFFPRLLALHALFEYGRLNAHPVCHDGQRLVTWSEFAARVSLLAGFLRQHHQTRWLLANDDPLVFLSGLLALLYAGKQVIILPSTQPGTLAALADTFDARFDDLAVGIGVGSAGLPRSLPSIDPSTATIDLYTSGTTGERKRIRKTLAQFEAEIFLLESLWGEKLGAATILATVPHQHIYGLLFRLLWPLASGRVFDSVICALPDVLEERLASFGNSALISSPAQLTRLPELLALSSIKRRPVAVFSSGGPLPASAAQALIDGLGQAPIEIFGSTETGGVAWRQQGVTDGDLWTPFRCHTLGRSERGALVLTSPFLADERPWKWTTASN</sequence>
<dbReference type="Pfam" id="PF00501">
    <property type="entry name" value="AMP-binding"/>
    <property type="match status" value="1"/>
</dbReference>
<protein>
    <submittedName>
        <fullName evidence="2">Acyl-CoA synthetase</fullName>
    </submittedName>
</protein>
<feature type="domain" description="AMP-dependent synthetase/ligase" evidence="1">
    <location>
        <begin position="110"/>
        <end position="285"/>
    </location>
</feature>
<proteinExistence type="predicted"/>
<name>A0A935T7S2_9PROT</name>
<dbReference type="InterPro" id="IPR042099">
    <property type="entry name" value="ANL_N_sf"/>
</dbReference>
<dbReference type="Proteomes" id="UP000706151">
    <property type="component" value="Unassembled WGS sequence"/>
</dbReference>
<accession>A0A935T7S2</accession>
<comment type="caution">
    <text evidence="2">The sequence shown here is derived from an EMBL/GenBank/DDBJ whole genome shotgun (WGS) entry which is preliminary data.</text>
</comment>
<evidence type="ECO:0000259" key="1">
    <source>
        <dbReference type="Pfam" id="PF00501"/>
    </source>
</evidence>
<evidence type="ECO:0000313" key="3">
    <source>
        <dbReference type="Proteomes" id="UP000706151"/>
    </source>
</evidence>
<dbReference type="InterPro" id="IPR000873">
    <property type="entry name" value="AMP-dep_synth/lig_dom"/>
</dbReference>
<dbReference type="AlphaFoldDB" id="A0A935T7S2"/>
<gene>
    <name evidence="2" type="ORF">IPK02_11730</name>
</gene>
<dbReference type="EMBL" id="JADJOT010000009">
    <property type="protein sequence ID" value="MBK7954563.1"/>
    <property type="molecule type" value="Genomic_DNA"/>
</dbReference>
<evidence type="ECO:0000313" key="2">
    <source>
        <dbReference type="EMBL" id="MBK7954563.1"/>
    </source>
</evidence>
<dbReference type="Gene3D" id="3.40.50.12780">
    <property type="entry name" value="N-terminal domain of ligase-like"/>
    <property type="match status" value="1"/>
</dbReference>